<evidence type="ECO:0000256" key="1">
    <source>
        <dbReference type="ARBA" id="ARBA00023015"/>
    </source>
</evidence>
<keyword evidence="1" id="KW-0805">Transcription regulation</keyword>
<keyword evidence="5" id="KW-1185">Reference proteome</keyword>
<evidence type="ECO:0000256" key="2">
    <source>
        <dbReference type="ARBA" id="ARBA00023163"/>
    </source>
</evidence>
<dbReference type="InterPro" id="IPR027383">
    <property type="entry name" value="Znf_put"/>
</dbReference>
<dbReference type="AlphaFoldDB" id="A0A7W8Y9G9"/>
<dbReference type="NCBIfam" id="TIGR03988">
    <property type="entry name" value="antisig_RsrA"/>
    <property type="match status" value="1"/>
</dbReference>
<organism evidence="4 5">
    <name type="scientific">Neomicrococcus lactis</name>
    <dbReference type="NCBI Taxonomy" id="732241"/>
    <lineage>
        <taxon>Bacteria</taxon>
        <taxon>Bacillati</taxon>
        <taxon>Actinomycetota</taxon>
        <taxon>Actinomycetes</taxon>
        <taxon>Micrococcales</taxon>
        <taxon>Micrococcaceae</taxon>
        <taxon>Neomicrococcus</taxon>
    </lineage>
</organism>
<sequence length="87" mass="9631">MSDCQSLGDCADSRIVRLYEYLDGLLSPSDIQDVKSHLDSCPDCAKEHDIECVIRSVVKRSCQDHAPSDLKARIMGRLTEIHADSPA</sequence>
<dbReference type="RefSeq" id="WP_183640397.1">
    <property type="nucleotide sequence ID" value="NZ_JACHBL010000001.1"/>
</dbReference>
<accession>A0A7W8Y9G9</accession>
<name>A0A7W8Y9G9_9MICC</name>
<gene>
    <name evidence="4" type="ORF">BKA12_000479</name>
</gene>
<comment type="caution">
    <text evidence="4">The sequence shown here is derived from an EMBL/GenBank/DDBJ whole genome shotgun (WGS) entry which is preliminary data.</text>
</comment>
<dbReference type="Pfam" id="PF13490">
    <property type="entry name" value="zf-HC2"/>
    <property type="match status" value="1"/>
</dbReference>
<dbReference type="InterPro" id="IPR024020">
    <property type="entry name" value="Anit_sigma_mycothiol_RsrA"/>
</dbReference>
<proteinExistence type="predicted"/>
<dbReference type="InterPro" id="IPR041916">
    <property type="entry name" value="Anti_sigma_zinc_sf"/>
</dbReference>
<evidence type="ECO:0000313" key="4">
    <source>
        <dbReference type="EMBL" id="MBB5597399.1"/>
    </source>
</evidence>
<evidence type="ECO:0000259" key="3">
    <source>
        <dbReference type="Pfam" id="PF13490"/>
    </source>
</evidence>
<dbReference type="Proteomes" id="UP000523863">
    <property type="component" value="Unassembled WGS sequence"/>
</dbReference>
<evidence type="ECO:0000313" key="5">
    <source>
        <dbReference type="Proteomes" id="UP000523863"/>
    </source>
</evidence>
<keyword evidence="2" id="KW-0804">Transcription</keyword>
<feature type="domain" description="Putative zinc-finger" evidence="3">
    <location>
        <begin position="17"/>
        <end position="45"/>
    </location>
</feature>
<dbReference type="Gene3D" id="1.10.10.1320">
    <property type="entry name" value="Anti-sigma factor, zinc-finger domain"/>
    <property type="match status" value="1"/>
</dbReference>
<protein>
    <submittedName>
        <fullName evidence="4">Anti-sigma factor (TIGR02949 family)</fullName>
    </submittedName>
</protein>
<dbReference type="EMBL" id="JACHBL010000001">
    <property type="protein sequence ID" value="MBB5597399.1"/>
    <property type="molecule type" value="Genomic_DNA"/>
</dbReference>
<reference evidence="4 5" key="1">
    <citation type="submission" date="2020-08" db="EMBL/GenBank/DDBJ databases">
        <title>Sequencing the genomes of 1000 actinobacteria strains.</title>
        <authorList>
            <person name="Klenk H.-P."/>
        </authorList>
    </citation>
    <scope>NUCLEOTIDE SEQUENCE [LARGE SCALE GENOMIC DNA]</scope>
    <source>
        <strain evidence="4 5">DSM 23694</strain>
    </source>
</reference>